<dbReference type="GO" id="GO:0008270">
    <property type="term" value="F:zinc ion binding"/>
    <property type="evidence" value="ECO:0007669"/>
    <property type="project" value="UniProtKB-KW"/>
</dbReference>
<keyword evidence="2" id="KW-0479">Metal-binding</keyword>
<evidence type="ECO:0000256" key="4">
    <source>
        <dbReference type="ARBA" id="ARBA00022833"/>
    </source>
</evidence>
<protein>
    <submittedName>
        <fullName evidence="7">Zinc finger BED domain-containing protein 4-like</fullName>
    </submittedName>
</protein>
<dbReference type="SUPFAM" id="SSF53098">
    <property type="entry name" value="Ribonuclease H-like"/>
    <property type="match status" value="1"/>
</dbReference>
<evidence type="ECO:0000256" key="3">
    <source>
        <dbReference type="ARBA" id="ARBA00022771"/>
    </source>
</evidence>
<dbReference type="InParanoid" id="A0A6J2QTH0"/>
<evidence type="ECO:0000313" key="6">
    <source>
        <dbReference type="Proteomes" id="UP000504630"/>
    </source>
</evidence>
<keyword evidence="4" id="KW-0862">Zinc</keyword>
<name>A0A6J2QTH0_COTGO</name>
<dbReference type="InterPro" id="IPR052035">
    <property type="entry name" value="ZnF_BED_domain_contain"/>
</dbReference>
<dbReference type="RefSeq" id="XP_029301006.1">
    <property type="nucleotide sequence ID" value="XM_029445146.1"/>
</dbReference>
<keyword evidence="6" id="KW-1185">Reference proteome</keyword>
<evidence type="ECO:0000256" key="2">
    <source>
        <dbReference type="ARBA" id="ARBA00022723"/>
    </source>
</evidence>
<reference evidence="7" key="1">
    <citation type="submission" date="2025-08" db="UniProtKB">
        <authorList>
            <consortium name="RefSeq"/>
        </authorList>
    </citation>
    <scope>IDENTIFICATION</scope>
</reference>
<dbReference type="PANTHER" id="PTHR46481:SF10">
    <property type="entry name" value="ZINC FINGER BED DOMAIN-CONTAINING PROTEIN 39"/>
    <property type="match status" value="1"/>
</dbReference>
<dbReference type="GeneID" id="115016989"/>
<evidence type="ECO:0000256" key="1">
    <source>
        <dbReference type="ARBA" id="ARBA00004123"/>
    </source>
</evidence>
<dbReference type="AlphaFoldDB" id="A0A6J2QTH0"/>
<dbReference type="GO" id="GO:0005634">
    <property type="term" value="C:nucleus"/>
    <property type="evidence" value="ECO:0007669"/>
    <property type="project" value="UniProtKB-SubCell"/>
</dbReference>
<comment type="subcellular location">
    <subcellularLocation>
        <location evidence="1">Nucleus</location>
    </subcellularLocation>
</comment>
<dbReference type="OrthoDB" id="1869581at2759"/>
<proteinExistence type="predicted"/>
<evidence type="ECO:0000313" key="7">
    <source>
        <dbReference type="RefSeq" id="XP_029301006.1"/>
    </source>
</evidence>
<gene>
    <name evidence="7" type="primary">LOC115016989</name>
</gene>
<accession>A0A6J2QTH0</accession>
<dbReference type="KEGG" id="cgob:115016989"/>
<sequence length="278" mass="31337">MSQWDITHKVTDLVTDGAENMGVCARELRLRHTICVAHTLNLLIKKALDQNPVLSDIRASSRKVVGYFKSSTTAKERLTKVQEQMRWPALKLIQEVDTRWNSTYHMLQRVYDLREPVGAALAGLRTEIAPLSSRQYEIIAECLKVLSSFNDATVELSEEKRVSGSKVIPLLSMLHHALEEEMGLVQTPENTAMAESLKRQLREKFNNLQSMSIISLATLLNPRFKKIGFFSPNKAAEAEKRLTSECCKLWHRLDATVLQTRTQTCHCGHNSGGPKIPG</sequence>
<evidence type="ECO:0000256" key="5">
    <source>
        <dbReference type="ARBA" id="ARBA00023242"/>
    </source>
</evidence>
<dbReference type="PANTHER" id="PTHR46481">
    <property type="entry name" value="ZINC FINGER BED DOMAIN-CONTAINING PROTEIN 4"/>
    <property type="match status" value="1"/>
</dbReference>
<organism evidence="6 7">
    <name type="scientific">Cottoperca gobio</name>
    <name type="common">Frogmouth</name>
    <name type="synonym">Aphritis gobio</name>
    <dbReference type="NCBI Taxonomy" id="56716"/>
    <lineage>
        <taxon>Eukaryota</taxon>
        <taxon>Metazoa</taxon>
        <taxon>Chordata</taxon>
        <taxon>Craniata</taxon>
        <taxon>Vertebrata</taxon>
        <taxon>Euteleostomi</taxon>
        <taxon>Actinopterygii</taxon>
        <taxon>Neopterygii</taxon>
        <taxon>Teleostei</taxon>
        <taxon>Neoteleostei</taxon>
        <taxon>Acanthomorphata</taxon>
        <taxon>Eupercaria</taxon>
        <taxon>Perciformes</taxon>
        <taxon>Notothenioidei</taxon>
        <taxon>Bovichtidae</taxon>
        <taxon>Cottoperca</taxon>
    </lineage>
</organism>
<keyword evidence="3" id="KW-0863">Zinc-finger</keyword>
<dbReference type="Proteomes" id="UP000504630">
    <property type="component" value="Chromosome 12"/>
</dbReference>
<dbReference type="InterPro" id="IPR012337">
    <property type="entry name" value="RNaseH-like_sf"/>
</dbReference>
<keyword evidence="5" id="KW-0539">Nucleus</keyword>